<proteinExistence type="predicted"/>
<organism evidence="2 3">
    <name type="scientific">Ditylenchus dipsaci</name>
    <dbReference type="NCBI Taxonomy" id="166011"/>
    <lineage>
        <taxon>Eukaryota</taxon>
        <taxon>Metazoa</taxon>
        <taxon>Ecdysozoa</taxon>
        <taxon>Nematoda</taxon>
        <taxon>Chromadorea</taxon>
        <taxon>Rhabditida</taxon>
        <taxon>Tylenchina</taxon>
        <taxon>Tylenchomorpha</taxon>
        <taxon>Sphaerularioidea</taxon>
        <taxon>Anguinidae</taxon>
        <taxon>Anguininae</taxon>
        <taxon>Ditylenchus</taxon>
    </lineage>
</organism>
<evidence type="ECO:0000313" key="2">
    <source>
        <dbReference type="Proteomes" id="UP000887574"/>
    </source>
</evidence>
<dbReference type="AlphaFoldDB" id="A0A915DL84"/>
<dbReference type="InterPro" id="IPR012292">
    <property type="entry name" value="Globin/Proto"/>
</dbReference>
<dbReference type="SUPFAM" id="SSF46458">
    <property type="entry name" value="Globin-like"/>
    <property type="match status" value="1"/>
</dbReference>
<feature type="region of interest" description="Disordered" evidence="1">
    <location>
        <begin position="209"/>
        <end position="266"/>
    </location>
</feature>
<dbReference type="CDD" id="cd01040">
    <property type="entry name" value="Mb-like"/>
    <property type="match status" value="1"/>
</dbReference>
<dbReference type="WBParaSite" id="jg20541">
    <property type="protein sequence ID" value="jg20541"/>
    <property type="gene ID" value="jg20541"/>
</dbReference>
<dbReference type="Proteomes" id="UP000887574">
    <property type="component" value="Unplaced"/>
</dbReference>
<feature type="region of interest" description="Disordered" evidence="1">
    <location>
        <begin position="1"/>
        <end position="26"/>
    </location>
</feature>
<dbReference type="InterPro" id="IPR044399">
    <property type="entry name" value="Mb-like_M"/>
</dbReference>
<evidence type="ECO:0000256" key="1">
    <source>
        <dbReference type="SAM" id="MobiDB-lite"/>
    </source>
</evidence>
<name>A0A915DL84_9BILA</name>
<dbReference type="GO" id="GO:0019825">
    <property type="term" value="F:oxygen binding"/>
    <property type="evidence" value="ECO:0007669"/>
    <property type="project" value="InterPro"/>
</dbReference>
<protein>
    <submittedName>
        <fullName evidence="3">Globin family profile domain-containing protein</fullName>
    </submittedName>
</protein>
<sequence>MKVTQSMYELDGSLQRRRRQSTGGVLDKKRLAVARLNSATSQEDHCVNGHGSNKPTTSTSNLFSRQRSVRKSDAPGHPISAIGREIIQFCFENAHPDLGFRICNRVFDKRPDYQRFVHQLGKEKWLLMTQSLKEFLDKVVAKIDNLETVERLSRKYGEEHVPLKNYGFKPDFWVTLADAITVEAVILDMATHQPTDTVTACHNNCFRNSSSKPSTPTTPHPPKGNNNSLQSALAAPPRKDSTGSNRLEAKLSAGSGEDTVTTKMTC</sequence>
<feature type="compositionally biased region" description="Polar residues" evidence="1">
    <location>
        <begin position="50"/>
        <end position="66"/>
    </location>
</feature>
<dbReference type="Gene3D" id="1.10.490.10">
    <property type="entry name" value="Globins"/>
    <property type="match status" value="1"/>
</dbReference>
<keyword evidence="2" id="KW-1185">Reference proteome</keyword>
<feature type="region of interest" description="Disordered" evidence="1">
    <location>
        <begin position="42"/>
        <end position="76"/>
    </location>
</feature>
<evidence type="ECO:0000313" key="3">
    <source>
        <dbReference type="WBParaSite" id="jg20541"/>
    </source>
</evidence>
<reference evidence="3" key="1">
    <citation type="submission" date="2022-11" db="UniProtKB">
        <authorList>
            <consortium name="WormBaseParasite"/>
        </authorList>
    </citation>
    <scope>IDENTIFICATION</scope>
</reference>
<accession>A0A915DL84</accession>
<dbReference type="InterPro" id="IPR009050">
    <property type="entry name" value="Globin-like_sf"/>
</dbReference>
<dbReference type="GO" id="GO:0020037">
    <property type="term" value="F:heme binding"/>
    <property type="evidence" value="ECO:0007669"/>
    <property type="project" value="InterPro"/>
</dbReference>